<dbReference type="Pfam" id="PF24476">
    <property type="entry name" value="DUF7580"/>
    <property type="match status" value="1"/>
</dbReference>
<dbReference type="PANTHER" id="PTHR35186">
    <property type="entry name" value="ANK_REP_REGION DOMAIN-CONTAINING PROTEIN"/>
    <property type="match status" value="1"/>
</dbReference>
<dbReference type="EMBL" id="JAGMUV010000004">
    <property type="protein sequence ID" value="KAH7160731.1"/>
    <property type="molecule type" value="Genomic_DNA"/>
</dbReference>
<dbReference type="PANTHER" id="PTHR35186:SF4">
    <property type="entry name" value="PRION-INHIBITION AND PROPAGATION HELO DOMAIN-CONTAINING PROTEIN"/>
    <property type="match status" value="1"/>
</dbReference>
<organism evidence="3 4">
    <name type="scientific">Dactylonectria macrodidyma</name>
    <dbReference type="NCBI Taxonomy" id="307937"/>
    <lineage>
        <taxon>Eukaryota</taxon>
        <taxon>Fungi</taxon>
        <taxon>Dikarya</taxon>
        <taxon>Ascomycota</taxon>
        <taxon>Pezizomycotina</taxon>
        <taxon>Sordariomycetes</taxon>
        <taxon>Hypocreomycetidae</taxon>
        <taxon>Hypocreales</taxon>
        <taxon>Nectriaceae</taxon>
        <taxon>Dactylonectria</taxon>
    </lineage>
</organism>
<sequence length="579" mass="65803">MEVAGVVLGGIPLLLYALDNYKRCLEPGKDYWRYASTLCAIRSHVFVQQEQLDVTLRNIGLVKPTRTELEQHLRELYPKSKCSEFLNIVDNMEKTVGQMMEKLDIDADGKPRWTTDAEERAHWEWRRIRRSLGRKERAQLVAELQYWNTALKNIFEKIEIPLAESDPILDEIQARFNAAHCDKARQNFRHMHDVLAQRWGCSCPEHGGNIRLDWHTTKISPTDKLTLVIPFDGSQNWHQVTVNFQAVDEDNDVQSIASSSNVSAAATSRQPSPSPSRKSSPSLSKKLKGFFKPSSSQKHVKSPSFLAPPPVTKQVSNTQHEISCLCGYIKSAKEKDFGYLHCPGVHDRHLMVNLLPSTPRQMKSISLQSLLGSKRPKSSSTQLQLSRKHRFSVAAAAAWTLLYLCESPWMDNQWSGKDQIYFFSEEASALQGLAEHPTFQYIFRSIGSIPKEGSSLSGETERFQSKQIINKDLFSLGILLIELCLNTTFEQIRHESQTDDFSTSLGIPSSVVDDFEIATQQTDRIYLDAGDSYGYAVQRCLRCEFPGRDVTKSFDFRQFRQHFFTGVVAPVQATYLMQP</sequence>
<dbReference type="AlphaFoldDB" id="A0A9P9FF00"/>
<comment type="caution">
    <text evidence="3">The sequence shown here is derived from an EMBL/GenBank/DDBJ whole genome shotgun (WGS) entry which is preliminary data.</text>
</comment>
<evidence type="ECO:0000313" key="4">
    <source>
        <dbReference type="Proteomes" id="UP000738349"/>
    </source>
</evidence>
<dbReference type="OrthoDB" id="3565018at2759"/>
<reference evidence="3" key="1">
    <citation type="journal article" date="2021" name="Nat. Commun.">
        <title>Genetic determinants of endophytism in the Arabidopsis root mycobiome.</title>
        <authorList>
            <person name="Mesny F."/>
            <person name="Miyauchi S."/>
            <person name="Thiergart T."/>
            <person name="Pickel B."/>
            <person name="Atanasova L."/>
            <person name="Karlsson M."/>
            <person name="Huettel B."/>
            <person name="Barry K.W."/>
            <person name="Haridas S."/>
            <person name="Chen C."/>
            <person name="Bauer D."/>
            <person name="Andreopoulos W."/>
            <person name="Pangilinan J."/>
            <person name="LaButti K."/>
            <person name="Riley R."/>
            <person name="Lipzen A."/>
            <person name="Clum A."/>
            <person name="Drula E."/>
            <person name="Henrissat B."/>
            <person name="Kohler A."/>
            <person name="Grigoriev I.V."/>
            <person name="Martin F.M."/>
            <person name="Hacquard S."/>
        </authorList>
    </citation>
    <scope>NUCLEOTIDE SEQUENCE</scope>
    <source>
        <strain evidence="3">MPI-CAGE-AT-0147</strain>
    </source>
</reference>
<evidence type="ECO:0000259" key="2">
    <source>
        <dbReference type="Pfam" id="PF24476"/>
    </source>
</evidence>
<keyword evidence="4" id="KW-1185">Reference proteome</keyword>
<gene>
    <name evidence="3" type="ORF">EDB81DRAFT_782864</name>
</gene>
<evidence type="ECO:0000313" key="3">
    <source>
        <dbReference type="EMBL" id="KAH7160731.1"/>
    </source>
</evidence>
<feature type="region of interest" description="Disordered" evidence="1">
    <location>
        <begin position="255"/>
        <end position="312"/>
    </location>
</feature>
<name>A0A9P9FF00_9HYPO</name>
<dbReference type="InterPro" id="IPR056002">
    <property type="entry name" value="DUF7580"/>
</dbReference>
<evidence type="ECO:0000256" key="1">
    <source>
        <dbReference type="SAM" id="MobiDB-lite"/>
    </source>
</evidence>
<proteinExistence type="predicted"/>
<protein>
    <recommendedName>
        <fullName evidence="2">DUF7580 domain-containing protein</fullName>
    </recommendedName>
</protein>
<feature type="compositionally biased region" description="Low complexity" evidence="1">
    <location>
        <begin position="255"/>
        <end position="296"/>
    </location>
</feature>
<accession>A0A9P9FF00</accession>
<feature type="domain" description="DUF7580" evidence="2">
    <location>
        <begin position="183"/>
        <end position="572"/>
    </location>
</feature>
<dbReference type="Proteomes" id="UP000738349">
    <property type="component" value="Unassembled WGS sequence"/>
</dbReference>